<evidence type="ECO:0000256" key="1">
    <source>
        <dbReference type="SAM" id="Phobius"/>
    </source>
</evidence>
<feature type="transmembrane region" description="Helical" evidence="1">
    <location>
        <begin position="6"/>
        <end position="23"/>
    </location>
</feature>
<evidence type="ECO:0000313" key="2">
    <source>
        <dbReference type="EMBL" id="JAH15487.1"/>
    </source>
</evidence>
<keyword evidence="1" id="KW-1133">Transmembrane helix</keyword>
<keyword evidence="1" id="KW-0472">Membrane</keyword>
<dbReference type="EMBL" id="GBXM01093090">
    <property type="protein sequence ID" value="JAH15487.1"/>
    <property type="molecule type" value="Transcribed_RNA"/>
</dbReference>
<organism evidence="2">
    <name type="scientific">Anguilla anguilla</name>
    <name type="common">European freshwater eel</name>
    <name type="synonym">Muraena anguilla</name>
    <dbReference type="NCBI Taxonomy" id="7936"/>
    <lineage>
        <taxon>Eukaryota</taxon>
        <taxon>Metazoa</taxon>
        <taxon>Chordata</taxon>
        <taxon>Craniata</taxon>
        <taxon>Vertebrata</taxon>
        <taxon>Euteleostomi</taxon>
        <taxon>Actinopterygii</taxon>
        <taxon>Neopterygii</taxon>
        <taxon>Teleostei</taxon>
        <taxon>Anguilliformes</taxon>
        <taxon>Anguillidae</taxon>
        <taxon>Anguilla</taxon>
    </lineage>
</organism>
<protein>
    <submittedName>
        <fullName evidence="2">Uncharacterized protein</fullName>
    </submittedName>
</protein>
<reference evidence="2" key="1">
    <citation type="submission" date="2014-11" db="EMBL/GenBank/DDBJ databases">
        <authorList>
            <person name="Amaro Gonzalez C."/>
        </authorList>
    </citation>
    <scope>NUCLEOTIDE SEQUENCE</scope>
</reference>
<accession>A0A0E9QG49</accession>
<sequence length="30" mass="3671">MLFNFKLIYILMQSLCAIYRFAIYRTSHTI</sequence>
<dbReference type="AlphaFoldDB" id="A0A0E9QG49"/>
<reference evidence="2" key="2">
    <citation type="journal article" date="2015" name="Fish Shellfish Immunol.">
        <title>Early steps in the European eel (Anguilla anguilla)-Vibrio vulnificus interaction in the gills: Role of the RtxA13 toxin.</title>
        <authorList>
            <person name="Callol A."/>
            <person name="Pajuelo D."/>
            <person name="Ebbesson L."/>
            <person name="Teles M."/>
            <person name="MacKenzie S."/>
            <person name="Amaro C."/>
        </authorList>
    </citation>
    <scope>NUCLEOTIDE SEQUENCE</scope>
</reference>
<keyword evidence="1" id="KW-0812">Transmembrane</keyword>
<proteinExistence type="predicted"/>
<name>A0A0E9QG49_ANGAN</name>